<keyword evidence="3" id="KW-1185">Reference proteome</keyword>
<dbReference type="EMBL" id="JBHRZN010000001">
    <property type="protein sequence ID" value="MFC3849124.1"/>
    <property type="molecule type" value="Genomic_DNA"/>
</dbReference>
<proteinExistence type="predicted"/>
<protein>
    <recommendedName>
        <fullName evidence="4">Universal stress protein</fullName>
    </recommendedName>
</protein>
<dbReference type="InterPro" id="IPR027417">
    <property type="entry name" value="P-loop_NTPase"/>
</dbReference>
<dbReference type="Proteomes" id="UP001595751">
    <property type="component" value="Unassembled WGS sequence"/>
</dbReference>
<reference evidence="3" key="1">
    <citation type="journal article" date="2019" name="Int. J. Syst. Evol. Microbiol.">
        <title>The Global Catalogue of Microorganisms (GCM) 10K type strain sequencing project: providing services to taxonomists for standard genome sequencing and annotation.</title>
        <authorList>
            <consortium name="The Broad Institute Genomics Platform"/>
            <consortium name="The Broad Institute Genome Sequencing Center for Infectious Disease"/>
            <person name="Wu L."/>
            <person name="Ma J."/>
        </authorList>
    </citation>
    <scope>NUCLEOTIDE SEQUENCE [LARGE SCALE GENOMIC DNA]</scope>
    <source>
        <strain evidence="3">CCUG 53252</strain>
    </source>
</reference>
<accession>A0ABV7ZN08</accession>
<feature type="compositionally biased region" description="Basic and acidic residues" evidence="1">
    <location>
        <begin position="86"/>
        <end position="99"/>
    </location>
</feature>
<evidence type="ECO:0000313" key="2">
    <source>
        <dbReference type="EMBL" id="MFC3849124.1"/>
    </source>
</evidence>
<gene>
    <name evidence="2" type="ORF">ACFORJ_02935</name>
</gene>
<name>A0ABV7ZN08_9CORY</name>
<comment type="caution">
    <text evidence="2">The sequence shown here is derived from an EMBL/GenBank/DDBJ whole genome shotgun (WGS) entry which is preliminary data.</text>
</comment>
<evidence type="ECO:0008006" key="4">
    <source>
        <dbReference type="Google" id="ProtNLM"/>
    </source>
</evidence>
<evidence type="ECO:0000256" key="1">
    <source>
        <dbReference type="SAM" id="MobiDB-lite"/>
    </source>
</evidence>
<sequence>MGEFIPHAADIGLHVVLARRTGAATRSLHDPVLGAAKDQGATGLVLDGSRDDGPLMGVALRQRPPGRGTWVEHGKPPRVMQVALPPEEKVALPSKEKVAPPEGNGDADER</sequence>
<dbReference type="RefSeq" id="WP_290291223.1">
    <property type="nucleotide sequence ID" value="NZ_CP047211.1"/>
</dbReference>
<organism evidence="2 3">
    <name type="scientific">Corynebacterium hansenii</name>
    <dbReference type="NCBI Taxonomy" id="394964"/>
    <lineage>
        <taxon>Bacteria</taxon>
        <taxon>Bacillati</taxon>
        <taxon>Actinomycetota</taxon>
        <taxon>Actinomycetes</taxon>
        <taxon>Mycobacteriales</taxon>
        <taxon>Corynebacteriaceae</taxon>
        <taxon>Corynebacterium</taxon>
    </lineage>
</organism>
<dbReference type="Gene3D" id="3.40.50.300">
    <property type="entry name" value="P-loop containing nucleotide triphosphate hydrolases"/>
    <property type="match status" value="1"/>
</dbReference>
<evidence type="ECO:0000313" key="3">
    <source>
        <dbReference type="Proteomes" id="UP001595751"/>
    </source>
</evidence>
<feature type="region of interest" description="Disordered" evidence="1">
    <location>
        <begin position="86"/>
        <end position="110"/>
    </location>
</feature>